<feature type="compositionally biased region" description="Low complexity" evidence="5">
    <location>
        <begin position="265"/>
        <end position="288"/>
    </location>
</feature>
<dbReference type="EMBL" id="JAACJJ010000042">
    <property type="protein sequence ID" value="KAF5316136.1"/>
    <property type="molecule type" value="Genomic_DNA"/>
</dbReference>
<dbReference type="GO" id="GO:0006271">
    <property type="term" value="P:DNA strand elongation involved in DNA replication"/>
    <property type="evidence" value="ECO:0007669"/>
    <property type="project" value="TreeGrafter"/>
</dbReference>
<accession>A0A8H5EXP5</accession>
<dbReference type="GO" id="GO:1904161">
    <property type="term" value="P:DNA synthesis involved in UV-damage excision repair"/>
    <property type="evidence" value="ECO:0007669"/>
    <property type="project" value="TreeGrafter"/>
</dbReference>
<dbReference type="InterPro" id="IPR019038">
    <property type="entry name" value="POLD3"/>
</dbReference>
<evidence type="ECO:0000256" key="1">
    <source>
        <dbReference type="ARBA" id="ARBA00004123"/>
    </source>
</evidence>
<dbReference type="GO" id="GO:0043625">
    <property type="term" value="C:delta DNA polymerase complex"/>
    <property type="evidence" value="ECO:0007669"/>
    <property type="project" value="InterPro"/>
</dbReference>
<feature type="region of interest" description="Disordered" evidence="5">
    <location>
        <begin position="171"/>
        <end position="587"/>
    </location>
</feature>
<dbReference type="AlphaFoldDB" id="A0A8H5EXP5"/>
<feature type="compositionally biased region" description="Acidic residues" evidence="5">
    <location>
        <begin position="87"/>
        <end position="96"/>
    </location>
</feature>
<proteinExistence type="predicted"/>
<evidence type="ECO:0000256" key="3">
    <source>
        <dbReference type="ARBA" id="ARBA00022705"/>
    </source>
</evidence>
<feature type="compositionally biased region" description="Basic residues" evidence="5">
    <location>
        <begin position="474"/>
        <end position="485"/>
    </location>
</feature>
<keyword evidence="3" id="KW-0235">DNA replication</keyword>
<dbReference type="GO" id="GO:0006297">
    <property type="term" value="P:nucleotide-excision repair, DNA gap filling"/>
    <property type="evidence" value="ECO:0007669"/>
    <property type="project" value="TreeGrafter"/>
</dbReference>
<comment type="caution">
    <text evidence="6">The sequence shown here is derived from an EMBL/GenBank/DDBJ whole genome shotgun (WGS) entry which is preliminary data.</text>
</comment>
<dbReference type="Gene3D" id="3.90.1030.20">
    <property type="entry name" value="DNA polymerase delta, p66 (Cdc27) subunit, wHTH domain"/>
    <property type="match status" value="1"/>
</dbReference>
<feature type="compositionally biased region" description="Acidic residues" evidence="5">
    <location>
        <begin position="499"/>
        <end position="512"/>
    </location>
</feature>
<evidence type="ECO:0000313" key="7">
    <source>
        <dbReference type="Proteomes" id="UP000567179"/>
    </source>
</evidence>
<name>A0A8H5EXP5_9AGAR</name>
<sequence>MSSQAITDYLTKQIFIEKNIITFRALSRHLSIHVNAAKNELATYHHNAPYQSQPCTATFMLTGILKLKERAPTQDVDMDGGPSATQEENDEEDDGEWAPRVTVTVVNEKDLEDTKDLYEELHSIFIYSLAPTSLHDASLLCTTIAQVRETDRANGQAYAVTVGRIATKGIKPGASKKRAQPAAPIAGPSKLKAPADAKPEAKQPEKAAADKGKEKEKGEEKPKQTGKLNFFSKPAESKTIKKEDSAVDLKKKMFFGKTVPKKDTAAPAAEVKAASSKPAVKAESPAPAAEKKRAEEPKAFFVKAEEKEEKIPPARGLKRKSSIGLESRERTPENPGAGSSKLAAADAGVKVKRRVVLSDDDESDSAPAKPAARKSRAAAAARMIDSDAERDAMALMDIDDDDVERVSRVPSTTGSSRGSIGGDEDDEDEGQESKAASPAAQVDEDVDMEDVDAPVKAKPKPRKPKTVIPVGRNGLKKRKVTKTRRTMGADGYTRKEDYSDWESVDGDAEPEEAPAPVKAAGKAKAKAVSVKKESDTEDAPEKAEKAKAPAKKPAPKAAKPKPTPKAAGTAKAKPQQQKLNFFGPKKT</sequence>
<evidence type="ECO:0000313" key="6">
    <source>
        <dbReference type="EMBL" id="KAF5316136.1"/>
    </source>
</evidence>
<keyword evidence="7" id="KW-1185">Reference proteome</keyword>
<evidence type="ECO:0000256" key="4">
    <source>
        <dbReference type="ARBA" id="ARBA00023242"/>
    </source>
</evidence>
<dbReference type="GO" id="GO:0003887">
    <property type="term" value="F:DNA-directed DNA polymerase activity"/>
    <property type="evidence" value="ECO:0007669"/>
    <property type="project" value="TreeGrafter"/>
</dbReference>
<feature type="compositionally biased region" description="Low complexity" evidence="5">
    <location>
        <begin position="514"/>
        <end position="528"/>
    </location>
</feature>
<dbReference type="Proteomes" id="UP000567179">
    <property type="component" value="Unassembled WGS sequence"/>
</dbReference>
<dbReference type="PANTHER" id="PTHR17598">
    <property type="entry name" value="DNA POLYMERASE DELTA SUBUNIT 3"/>
    <property type="match status" value="1"/>
</dbReference>
<feature type="compositionally biased region" description="Basic and acidic residues" evidence="5">
    <location>
        <begin position="193"/>
        <end position="223"/>
    </location>
</feature>
<feature type="compositionally biased region" description="Basic and acidic residues" evidence="5">
    <location>
        <begin position="289"/>
        <end position="312"/>
    </location>
</feature>
<feature type="compositionally biased region" description="Basic and acidic residues" evidence="5">
    <location>
        <begin position="235"/>
        <end position="251"/>
    </location>
</feature>
<protein>
    <recommendedName>
        <fullName evidence="2">DNA polymerase delta subunit 3</fullName>
    </recommendedName>
</protein>
<organism evidence="6 7">
    <name type="scientific">Psilocybe cf. subviscida</name>
    <dbReference type="NCBI Taxonomy" id="2480587"/>
    <lineage>
        <taxon>Eukaryota</taxon>
        <taxon>Fungi</taxon>
        <taxon>Dikarya</taxon>
        <taxon>Basidiomycota</taxon>
        <taxon>Agaricomycotina</taxon>
        <taxon>Agaricomycetes</taxon>
        <taxon>Agaricomycetidae</taxon>
        <taxon>Agaricales</taxon>
        <taxon>Agaricineae</taxon>
        <taxon>Strophariaceae</taxon>
        <taxon>Psilocybe</taxon>
    </lineage>
</organism>
<dbReference type="Pfam" id="PF09507">
    <property type="entry name" value="CDC27"/>
    <property type="match status" value="1"/>
</dbReference>
<keyword evidence="4" id="KW-0539">Nucleus</keyword>
<dbReference type="PANTHER" id="PTHR17598:SF13">
    <property type="entry name" value="DNA POLYMERASE DELTA SUBUNIT 3"/>
    <property type="match status" value="1"/>
</dbReference>
<feature type="compositionally biased region" description="Acidic residues" evidence="5">
    <location>
        <begin position="442"/>
        <end position="452"/>
    </location>
</feature>
<feature type="compositionally biased region" description="Low complexity" evidence="5">
    <location>
        <begin position="564"/>
        <end position="574"/>
    </location>
</feature>
<evidence type="ECO:0000256" key="2">
    <source>
        <dbReference type="ARBA" id="ARBA00017589"/>
    </source>
</evidence>
<gene>
    <name evidence="6" type="ORF">D9619_006455</name>
</gene>
<reference evidence="6 7" key="1">
    <citation type="journal article" date="2020" name="ISME J.">
        <title>Uncovering the hidden diversity of litter-decomposition mechanisms in mushroom-forming fungi.</title>
        <authorList>
            <person name="Floudas D."/>
            <person name="Bentzer J."/>
            <person name="Ahren D."/>
            <person name="Johansson T."/>
            <person name="Persson P."/>
            <person name="Tunlid A."/>
        </authorList>
    </citation>
    <scope>NUCLEOTIDE SEQUENCE [LARGE SCALE GENOMIC DNA]</scope>
    <source>
        <strain evidence="6 7">CBS 101986</strain>
    </source>
</reference>
<dbReference type="InterPro" id="IPR041913">
    <property type="entry name" value="POLD3_sf"/>
</dbReference>
<feature type="region of interest" description="Disordered" evidence="5">
    <location>
        <begin position="72"/>
        <end position="98"/>
    </location>
</feature>
<feature type="compositionally biased region" description="Basic and acidic residues" evidence="5">
    <location>
        <begin position="530"/>
        <end position="547"/>
    </location>
</feature>
<evidence type="ECO:0000256" key="5">
    <source>
        <dbReference type="SAM" id="MobiDB-lite"/>
    </source>
</evidence>
<dbReference type="OrthoDB" id="514823at2759"/>
<comment type="subcellular location">
    <subcellularLocation>
        <location evidence="1">Nucleus</location>
    </subcellularLocation>
</comment>